<evidence type="ECO:0000259" key="1">
    <source>
        <dbReference type="PROSITE" id="PS51186"/>
    </source>
</evidence>
<dbReference type="InterPro" id="IPR000182">
    <property type="entry name" value="GNAT_dom"/>
</dbReference>
<dbReference type="PROSITE" id="PS51186">
    <property type="entry name" value="GNAT"/>
    <property type="match status" value="1"/>
</dbReference>
<dbReference type="GO" id="GO:0016747">
    <property type="term" value="F:acyltransferase activity, transferring groups other than amino-acyl groups"/>
    <property type="evidence" value="ECO:0007669"/>
    <property type="project" value="InterPro"/>
</dbReference>
<dbReference type="AlphaFoldDB" id="A0A845DYH2"/>
<evidence type="ECO:0000313" key="2">
    <source>
        <dbReference type="EMBL" id="MYL21362.1"/>
    </source>
</evidence>
<name>A0A845DYH2_9BACI</name>
<feature type="domain" description="N-acetyltransferase" evidence="1">
    <location>
        <begin position="24"/>
        <end position="175"/>
    </location>
</feature>
<dbReference type="CDD" id="cd04301">
    <property type="entry name" value="NAT_SF"/>
    <property type="match status" value="1"/>
</dbReference>
<dbReference type="Pfam" id="PF00583">
    <property type="entry name" value="Acetyltransf_1"/>
    <property type="match status" value="1"/>
</dbReference>
<keyword evidence="2" id="KW-0808">Transferase</keyword>
<dbReference type="SUPFAM" id="SSF55729">
    <property type="entry name" value="Acyl-CoA N-acyltransferases (Nat)"/>
    <property type="match status" value="1"/>
</dbReference>
<dbReference type="EMBL" id="WMET01000004">
    <property type="protein sequence ID" value="MYL21362.1"/>
    <property type="molecule type" value="Genomic_DNA"/>
</dbReference>
<comment type="caution">
    <text evidence="2">The sequence shown here is derived from an EMBL/GenBank/DDBJ whole genome shotgun (WGS) entry which is preliminary data.</text>
</comment>
<dbReference type="InterPro" id="IPR016181">
    <property type="entry name" value="Acyl_CoA_acyltransferase"/>
</dbReference>
<gene>
    <name evidence="2" type="ORF">GLW04_15780</name>
</gene>
<sequence>MIQPVIASEYKGGFLVKVRWARLDDFDAVNQWIGSKEELKQWSGSGFKYPLSIKQWEDYLNEKDRHSFTAVWEDSPAGHISIGRIERCTTGRIGRVITSPEHRGKKIAGQMLRETITYAFDELDLKTVTLGVFPFNTPAIRVYEKAGFSLKETGRTKETTGGDRWNTLEMILFKSEWKN</sequence>
<dbReference type="PANTHER" id="PTHR43415:SF5">
    <property type="entry name" value="ACETYLTRANSFERASE"/>
    <property type="match status" value="1"/>
</dbReference>
<organism evidence="2 3">
    <name type="scientific">Halobacillus litoralis</name>
    <dbReference type="NCBI Taxonomy" id="45668"/>
    <lineage>
        <taxon>Bacteria</taxon>
        <taxon>Bacillati</taxon>
        <taxon>Bacillota</taxon>
        <taxon>Bacilli</taxon>
        <taxon>Bacillales</taxon>
        <taxon>Bacillaceae</taxon>
        <taxon>Halobacillus</taxon>
    </lineage>
</organism>
<reference evidence="2 3" key="1">
    <citation type="submission" date="2019-11" db="EMBL/GenBank/DDBJ databases">
        <title>Genome sequences of 17 halophilic strains isolated from different environments.</title>
        <authorList>
            <person name="Furrow R.E."/>
        </authorList>
    </citation>
    <scope>NUCLEOTIDE SEQUENCE [LARGE SCALE GENOMIC DNA]</scope>
    <source>
        <strain evidence="2 3">22511_23_Filter</strain>
    </source>
</reference>
<dbReference type="Proteomes" id="UP000460949">
    <property type="component" value="Unassembled WGS sequence"/>
</dbReference>
<protein>
    <submittedName>
        <fullName evidence="2">GNAT family N-acetyltransferase</fullName>
    </submittedName>
</protein>
<dbReference type="PANTHER" id="PTHR43415">
    <property type="entry name" value="SPERMIDINE N(1)-ACETYLTRANSFERASE"/>
    <property type="match status" value="1"/>
</dbReference>
<proteinExistence type="predicted"/>
<dbReference type="Gene3D" id="3.40.630.30">
    <property type="match status" value="1"/>
</dbReference>
<accession>A0A845DYH2</accession>
<evidence type="ECO:0000313" key="3">
    <source>
        <dbReference type="Proteomes" id="UP000460949"/>
    </source>
</evidence>